<name>A0AAW0I2X8_MYOGA</name>
<evidence type="ECO:0000313" key="3">
    <source>
        <dbReference type="Proteomes" id="UP001488838"/>
    </source>
</evidence>
<dbReference type="EMBL" id="JBBHLL010000227">
    <property type="protein sequence ID" value="KAK7808901.1"/>
    <property type="molecule type" value="Genomic_DNA"/>
</dbReference>
<evidence type="ECO:0000256" key="1">
    <source>
        <dbReference type="SAM" id="MobiDB-lite"/>
    </source>
</evidence>
<dbReference type="Proteomes" id="UP001488838">
    <property type="component" value="Unassembled WGS sequence"/>
</dbReference>
<comment type="caution">
    <text evidence="2">The sequence shown here is derived from an EMBL/GenBank/DDBJ whole genome shotgun (WGS) entry which is preliminary data.</text>
</comment>
<reference evidence="2 3" key="1">
    <citation type="journal article" date="2023" name="bioRxiv">
        <title>Conserved and derived expression patterns and positive selection on dental genes reveal complex evolutionary context of ever-growing rodent molars.</title>
        <authorList>
            <person name="Calamari Z.T."/>
            <person name="Song A."/>
            <person name="Cohen E."/>
            <person name="Akter M."/>
            <person name="Roy R.D."/>
            <person name="Hallikas O."/>
            <person name="Christensen M.M."/>
            <person name="Li P."/>
            <person name="Marangoni P."/>
            <person name="Jernvall J."/>
            <person name="Klein O.D."/>
        </authorList>
    </citation>
    <scope>NUCLEOTIDE SEQUENCE [LARGE SCALE GENOMIC DNA]</scope>
    <source>
        <strain evidence="2">V071</strain>
    </source>
</reference>
<organism evidence="2 3">
    <name type="scientific">Myodes glareolus</name>
    <name type="common">Bank vole</name>
    <name type="synonym">Clethrionomys glareolus</name>
    <dbReference type="NCBI Taxonomy" id="447135"/>
    <lineage>
        <taxon>Eukaryota</taxon>
        <taxon>Metazoa</taxon>
        <taxon>Chordata</taxon>
        <taxon>Craniata</taxon>
        <taxon>Vertebrata</taxon>
        <taxon>Euteleostomi</taxon>
        <taxon>Mammalia</taxon>
        <taxon>Eutheria</taxon>
        <taxon>Euarchontoglires</taxon>
        <taxon>Glires</taxon>
        <taxon>Rodentia</taxon>
        <taxon>Myomorpha</taxon>
        <taxon>Muroidea</taxon>
        <taxon>Cricetidae</taxon>
        <taxon>Arvicolinae</taxon>
        <taxon>Myodes</taxon>
    </lineage>
</organism>
<gene>
    <name evidence="2" type="ORF">U0070_005308</name>
</gene>
<feature type="region of interest" description="Disordered" evidence="1">
    <location>
        <begin position="1"/>
        <end position="37"/>
    </location>
</feature>
<proteinExistence type="predicted"/>
<evidence type="ECO:0000313" key="2">
    <source>
        <dbReference type="EMBL" id="KAK7808901.1"/>
    </source>
</evidence>
<accession>A0AAW0I2X8</accession>
<dbReference type="AlphaFoldDB" id="A0AAW0I2X8"/>
<feature type="non-terminal residue" evidence="2">
    <location>
        <position position="1"/>
    </location>
</feature>
<sequence>AHSRLPGPVDSTTTDRRTTRPLLPAPRRAHDHPVPFGCARPPQEAILSPLFGIASAAVCENGGSQTQPKINTKRQRDVPFRTADVRKCRNCGPGNQAFPYAPLAYVSVPGV</sequence>
<protein>
    <submittedName>
        <fullName evidence="2">Uncharacterized protein</fullName>
    </submittedName>
</protein>
<keyword evidence="3" id="KW-1185">Reference proteome</keyword>